<dbReference type="EMBL" id="CP005076">
    <property type="protein sequence ID" value="AGR42224.1"/>
    <property type="molecule type" value="Genomic_DNA"/>
</dbReference>
<sequence>MLDKFLSNEEKKLFSAKTLKKMKKQDYESFIEMEEAILESLKSQYAEDKNNNRLLEANIRRQEEYVAKVKKFFVEIVLLSSEPVHDEIDDATDEYESMIKEIDKIQK</sequence>
<dbReference type="RefSeq" id="WP_020836456.1">
    <property type="nucleotide sequence ID" value="NC_021833.1"/>
</dbReference>
<accession>S5LWT2</accession>
<evidence type="ECO:0000313" key="3">
    <source>
        <dbReference type="Proteomes" id="UP000014983"/>
    </source>
</evidence>
<evidence type="ECO:0000256" key="1">
    <source>
        <dbReference type="SAM" id="Coils"/>
    </source>
</evidence>
<feature type="coiled-coil region" evidence="1">
    <location>
        <begin position="31"/>
        <end position="58"/>
    </location>
</feature>
<organism evidence="2 3">
    <name type="scientific">Spiroplasma diminutum CUAS-1</name>
    <dbReference type="NCBI Taxonomy" id="1276221"/>
    <lineage>
        <taxon>Bacteria</taxon>
        <taxon>Bacillati</taxon>
        <taxon>Mycoplasmatota</taxon>
        <taxon>Mollicutes</taxon>
        <taxon>Entomoplasmatales</taxon>
        <taxon>Spiroplasmataceae</taxon>
        <taxon>Spiroplasma</taxon>
    </lineage>
</organism>
<name>S5LWT2_9MOLU</name>
<dbReference type="Proteomes" id="UP000014983">
    <property type="component" value="Chromosome"/>
</dbReference>
<protein>
    <submittedName>
        <fullName evidence="2">Uncharacterized protein</fullName>
    </submittedName>
</protein>
<dbReference type="HOGENOM" id="CLU_174844_0_0_14"/>
<gene>
    <name evidence="2" type="ORF">SDIMI_v3c05200</name>
</gene>
<evidence type="ECO:0000313" key="2">
    <source>
        <dbReference type="EMBL" id="AGR42224.1"/>
    </source>
</evidence>
<dbReference type="InParanoid" id="S5LWT2"/>
<keyword evidence="3" id="KW-1185">Reference proteome</keyword>
<dbReference type="PATRIC" id="fig|1276221.3.peg.517"/>
<dbReference type="AlphaFoldDB" id="S5LWT2"/>
<reference evidence="2 3" key="1">
    <citation type="journal article" date="2013" name="Genome Biol. Evol.">
        <title>Comparison of metabolic capacities and inference of gene content evolution in mosquito-associated Spiroplasma diminutum and S. taiwanense.</title>
        <authorList>
            <person name="Lo W.S."/>
            <person name="Ku C."/>
            <person name="Chen L.L."/>
            <person name="Chang T.H."/>
            <person name="Kuo C.H."/>
        </authorList>
    </citation>
    <scope>NUCLEOTIDE SEQUENCE [LARGE SCALE GENOMIC DNA]</scope>
    <source>
        <strain evidence="2">CUAS-1</strain>
    </source>
</reference>
<dbReference type="OrthoDB" id="389626at2"/>
<proteinExistence type="predicted"/>
<dbReference type="KEGG" id="sdi:SDIMI_v3c05200"/>
<keyword evidence="1" id="KW-0175">Coiled coil</keyword>
<dbReference type="STRING" id="1276221.SDIMI_v3c05200"/>